<dbReference type="SUPFAM" id="SSF53098">
    <property type="entry name" value="Ribonuclease H-like"/>
    <property type="match status" value="1"/>
</dbReference>
<evidence type="ECO:0000259" key="1">
    <source>
        <dbReference type="PROSITE" id="PS50879"/>
    </source>
</evidence>
<dbReference type="PROSITE" id="PS50879">
    <property type="entry name" value="RNASE_H_1"/>
    <property type="match status" value="1"/>
</dbReference>
<evidence type="ECO:0000313" key="3">
    <source>
        <dbReference type="Proteomes" id="UP000095751"/>
    </source>
</evidence>
<dbReference type="Gene3D" id="3.30.420.10">
    <property type="entry name" value="Ribonuclease H-like superfamily/Ribonuclease H"/>
    <property type="match status" value="1"/>
</dbReference>
<dbReference type="InParanoid" id="A0A1E7F7K9"/>
<dbReference type="GO" id="GO:0003676">
    <property type="term" value="F:nucleic acid binding"/>
    <property type="evidence" value="ECO:0007669"/>
    <property type="project" value="InterPro"/>
</dbReference>
<dbReference type="GO" id="GO:0004523">
    <property type="term" value="F:RNA-DNA hybrid ribonuclease activity"/>
    <property type="evidence" value="ECO:0007669"/>
    <property type="project" value="InterPro"/>
</dbReference>
<reference evidence="2 3" key="1">
    <citation type="submission" date="2016-09" db="EMBL/GenBank/DDBJ databases">
        <title>Extensive genetic diversity and differential bi-allelic expression allows diatom success in the polar Southern Ocean.</title>
        <authorList>
            <consortium name="DOE Joint Genome Institute"/>
            <person name="Mock T."/>
            <person name="Otillar R.P."/>
            <person name="Strauss J."/>
            <person name="Dupont C."/>
            <person name="Frickenhaus S."/>
            <person name="Maumus F."/>
            <person name="Mcmullan M."/>
            <person name="Sanges R."/>
            <person name="Schmutz J."/>
            <person name="Toseland A."/>
            <person name="Valas R."/>
            <person name="Veluchamy A."/>
            <person name="Ward B.J."/>
            <person name="Allen A."/>
            <person name="Barry K."/>
            <person name="Falciatore A."/>
            <person name="Ferrante M."/>
            <person name="Fortunato A.E."/>
            <person name="Gloeckner G."/>
            <person name="Gruber A."/>
            <person name="Hipkin R."/>
            <person name="Janech M."/>
            <person name="Kroth P."/>
            <person name="Leese F."/>
            <person name="Lindquist E."/>
            <person name="Lyon B.R."/>
            <person name="Martin J."/>
            <person name="Mayer C."/>
            <person name="Parker M."/>
            <person name="Quesneville H."/>
            <person name="Raymond J."/>
            <person name="Uhlig C."/>
            <person name="Valentin K.U."/>
            <person name="Worden A.Z."/>
            <person name="Armbrust E.V."/>
            <person name="Bowler C."/>
            <person name="Green B."/>
            <person name="Moulton V."/>
            <person name="Van Oosterhout C."/>
            <person name="Grigoriev I."/>
        </authorList>
    </citation>
    <scope>NUCLEOTIDE SEQUENCE [LARGE SCALE GENOMIC DNA]</scope>
    <source>
        <strain evidence="2 3">CCMP1102</strain>
    </source>
</reference>
<gene>
    <name evidence="2" type="ORF">FRACYDRAFT_269989</name>
</gene>
<dbReference type="InterPro" id="IPR036397">
    <property type="entry name" value="RNaseH_sf"/>
</dbReference>
<dbReference type="InterPro" id="IPR012337">
    <property type="entry name" value="RNaseH-like_sf"/>
</dbReference>
<dbReference type="KEGG" id="fcy:FRACYDRAFT_269989"/>
<feature type="domain" description="RNase H type-1" evidence="1">
    <location>
        <begin position="3"/>
        <end position="150"/>
    </location>
</feature>
<organism evidence="2 3">
    <name type="scientific">Fragilariopsis cylindrus CCMP1102</name>
    <dbReference type="NCBI Taxonomy" id="635003"/>
    <lineage>
        <taxon>Eukaryota</taxon>
        <taxon>Sar</taxon>
        <taxon>Stramenopiles</taxon>
        <taxon>Ochrophyta</taxon>
        <taxon>Bacillariophyta</taxon>
        <taxon>Bacillariophyceae</taxon>
        <taxon>Bacillariophycidae</taxon>
        <taxon>Bacillariales</taxon>
        <taxon>Bacillariaceae</taxon>
        <taxon>Fragilariopsis</taxon>
    </lineage>
</organism>
<sequence>MPNFNEVTLRFDGSCKPNPGVGGSGYVIFNTKTEKTIIEGHYYVGEKCTKNVAEYFGLIAGLKHFKKCPYTAGHLNIEGDSELMIPPSKWTINDQVKYRTNVHRLKPLLERVINLLKDCHGGQKSASFSFARIDRRFNVRADALANDARYEENHGSQDLYDEGDGDDEY</sequence>
<dbReference type="PANTHER" id="PTHR46387">
    <property type="entry name" value="POLYNUCLEOTIDYL TRANSFERASE, RIBONUCLEASE H-LIKE SUPERFAMILY PROTEIN"/>
    <property type="match status" value="1"/>
</dbReference>
<dbReference type="EMBL" id="KV784361">
    <property type="protein sequence ID" value="OEU13995.1"/>
    <property type="molecule type" value="Genomic_DNA"/>
</dbReference>
<dbReference type="AlphaFoldDB" id="A0A1E7F7K9"/>
<dbReference type="CDD" id="cd09279">
    <property type="entry name" value="RNase_HI_like"/>
    <property type="match status" value="1"/>
</dbReference>
<name>A0A1E7F7K9_9STRA</name>
<protein>
    <submittedName>
        <fullName evidence="2">Ribonuclease H-like protein</fullName>
    </submittedName>
</protein>
<proteinExistence type="predicted"/>
<accession>A0A1E7F7K9</accession>
<dbReference type="Proteomes" id="UP000095751">
    <property type="component" value="Unassembled WGS sequence"/>
</dbReference>
<dbReference type="OrthoDB" id="128010at2759"/>
<keyword evidence="3" id="KW-1185">Reference proteome</keyword>
<dbReference type="Pfam" id="PF13456">
    <property type="entry name" value="RVT_3"/>
    <property type="match status" value="1"/>
</dbReference>
<evidence type="ECO:0000313" key="2">
    <source>
        <dbReference type="EMBL" id="OEU13995.1"/>
    </source>
</evidence>
<dbReference type="InterPro" id="IPR002156">
    <property type="entry name" value="RNaseH_domain"/>
</dbReference>